<sequence>MAGTTKAKPRFELISGYTKITLTPDLTRVSVAHRDRQHRELLAAAALAIREELEERGNMTRRLAGEPHVSRDRTVSVVMTDRSNQRSYEITVPLHRIADNLCNFAIKKHIPGQPAKRISRSSSVKRRSQCFRSDER</sequence>
<evidence type="ECO:0000313" key="2">
    <source>
        <dbReference type="EMBL" id="SUA40732.1"/>
    </source>
</evidence>
<proteinExistence type="predicted"/>
<evidence type="ECO:0000256" key="1">
    <source>
        <dbReference type="SAM" id="MobiDB-lite"/>
    </source>
</evidence>
<organism evidence="2 3">
    <name type="scientific">Nocardia africana</name>
    <dbReference type="NCBI Taxonomy" id="134964"/>
    <lineage>
        <taxon>Bacteria</taxon>
        <taxon>Bacillati</taxon>
        <taxon>Actinomycetota</taxon>
        <taxon>Actinomycetes</taxon>
        <taxon>Mycobacteriales</taxon>
        <taxon>Nocardiaceae</taxon>
        <taxon>Nocardia</taxon>
    </lineage>
</organism>
<dbReference type="EMBL" id="UGRU01000001">
    <property type="protein sequence ID" value="SUA40732.1"/>
    <property type="molecule type" value="Genomic_DNA"/>
</dbReference>
<feature type="compositionally biased region" description="Basic residues" evidence="1">
    <location>
        <begin position="117"/>
        <end position="129"/>
    </location>
</feature>
<name>A0A378WIJ1_9NOCA</name>
<reference evidence="2 3" key="1">
    <citation type="submission" date="2018-06" db="EMBL/GenBank/DDBJ databases">
        <authorList>
            <consortium name="Pathogen Informatics"/>
            <person name="Doyle S."/>
        </authorList>
    </citation>
    <scope>NUCLEOTIDE SEQUENCE [LARGE SCALE GENOMIC DNA]</scope>
    <source>
        <strain evidence="2 3">NCTC13184</strain>
    </source>
</reference>
<protein>
    <submittedName>
        <fullName evidence="2">Uncharacterized protein</fullName>
    </submittedName>
</protein>
<dbReference type="AlphaFoldDB" id="A0A378WIJ1"/>
<gene>
    <name evidence="2" type="ORF">NCTC13184_00053</name>
</gene>
<feature type="region of interest" description="Disordered" evidence="1">
    <location>
        <begin position="112"/>
        <end position="136"/>
    </location>
</feature>
<dbReference type="RefSeq" id="WP_128145000.1">
    <property type="nucleotide sequence ID" value="NZ_JAJFOE010000002.1"/>
</dbReference>
<accession>A0A378WIJ1</accession>
<evidence type="ECO:0000313" key="3">
    <source>
        <dbReference type="Proteomes" id="UP000255082"/>
    </source>
</evidence>
<dbReference type="Proteomes" id="UP000255082">
    <property type="component" value="Unassembled WGS sequence"/>
</dbReference>